<dbReference type="OrthoDB" id="1550485at2"/>
<geneLocation type="plasmid" evidence="2">
    <name>ppz02</name>
</geneLocation>
<proteinExistence type="predicted"/>
<dbReference type="AlphaFoldDB" id="A0A2H5F5M1"/>
<organism evidence="1 2">
    <name type="scientific">Paracoccus zhejiangensis</name>
    <dbReference type="NCBI Taxonomy" id="1077935"/>
    <lineage>
        <taxon>Bacteria</taxon>
        <taxon>Pseudomonadati</taxon>
        <taxon>Pseudomonadota</taxon>
        <taxon>Alphaproteobacteria</taxon>
        <taxon>Rhodobacterales</taxon>
        <taxon>Paracoccaceae</taxon>
        <taxon>Paracoccus</taxon>
    </lineage>
</organism>
<reference evidence="1 2" key="1">
    <citation type="journal article" date="2013" name="Antonie Van Leeuwenhoek">
        <title>Paracoccus zhejiangensis sp. nov., isolated from activated sludge in wastewater-treatment system.</title>
        <authorList>
            <person name="Wu Z.G."/>
            <person name="Zhang D.F."/>
            <person name="Liu Y.L."/>
            <person name="Wang F."/>
            <person name="Jiang X."/>
            <person name="Li C."/>
            <person name="Li S.P."/>
            <person name="Hong Q."/>
            <person name="Li W.J."/>
        </authorList>
    </citation>
    <scope>NUCLEOTIDE SEQUENCE [LARGE SCALE GENOMIC DNA]</scope>
    <source>
        <strain evidence="1 2">J6</strain>
        <plasmid evidence="2">Plasmid ppz02</plasmid>
    </source>
</reference>
<dbReference type="EMBL" id="CP025432">
    <property type="protein sequence ID" value="AUH66858.1"/>
    <property type="molecule type" value="Genomic_DNA"/>
</dbReference>
<keyword evidence="1" id="KW-0614">Plasmid</keyword>
<dbReference type="Proteomes" id="UP000234530">
    <property type="component" value="Plasmid pPZ02"/>
</dbReference>
<sequence>MQKPSCGRVTSLSDAYLRQVLARLRVDTVPNSPARGVQVTLRPSLLRWAGQYLISMEPSGSFAKGTAIHGGTDIDIFVSLSSKVTESLAVIYNTLFNRLRDEGFGPRPQNVSIGIKVGAYSVDIVPARRQGPTGQFHSLYRRKAQSWTQTNVISHISTVRNSGRTEEIMILKAWREQKRLTFPSFYLELVTIEACRGRKVGDLSKNVWATLAYIRDNIRTAVFIDPANTNNRISDDLTAAEKQTLADAASTARQATNWNQIVV</sequence>
<dbReference type="GO" id="GO:0016740">
    <property type="term" value="F:transferase activity"/>
    <property type="evidence" value="ECO:0007669"/>
    <property type="project" value="UniProtKB-KW"/>
</dbReference>
<keyword evidence="1" id="KW-0808">Transferase</keyword>
<dbReference type="KEGG" id="pzh:CX676_21440"/>
<protein>
    <submittedName>
        <fullName evidence="1">Nucleotidyltransferase</fullName>
    </submittedName>
</protein>
<dbReference type="InterPro" id="IPR043519">
    <property type="entry name" value="NT_sf"/>
</dbReference>
<evidence type="ECO:0000313" key="1">
    <source>
        <dbReference type="EMBL" id="AUH66858.1"/>
    </source>
</evidence>
<dbReference type="Gene3D" id="3.30.460.10">
    <property type="entry name" value="Beta Polymerase, domain 2"/>
    <property type="match status" value="1"/>
</dbReference>
<keyword evidence="2" id="KW-1185">Reference proteome</keyword>
<dbReference type="SUPFAM" id="SSF81301">
    <property type="entry name" value="Nucleotidyltransferase"/>
    <property type="match status" value="1"/>
</dbReference>
<gene>
    <name evidence="1" type="ORF">CX676_21440</name>
</gene>
<accession>A0A2H5F5M1</accession>
<evidence type="ECO:0000313" key="2">
    <source>
        <dbReference type="Proteomes" id="UP000234530"/>
    </source>
</evidence>
<name>A0A2H5F5M1_9RHOB</name>